<organism evidence="2 3">
    <name type="scientific">Clohesyomyces aquaticus</name>
    <dbReference type="NCBI Taxonomy" id="1231657"/>
    <lineage>
        <taxon>Eukaryota</taxon>
        <taxon>Fungi</taxon>
        <taxon>Dikarya</taxon>
        <taxon>Ascomycota</taxon>
        <taxon>Pezizomycotina</taxon>
        <taxon>Dothideomycetes</taxon>
        <taxon>Pleosporomycetidae</taxon>
        <taxon>Pleosporales</taxon>
        <taxon>Lindgomycetaceae</taxon>
        <taxon>Clohesyomyces</taxon>
    </lineage>
</organism>
<feature type="signal peptide" evidence="1">
    <location>
        <begin position="1"/>
        <end position="22"/>
    </location>
</feature>
<evidence type="ECO:0000256" key="1">
    <source>
        <dbReference type="SAM" id="SignalP"/>
    </source>
</evidence>
<dbReference type="STRING" id="1231657.A0A1Y2A5J9"/>
<accession>A0A1Y2A5J9</accession>
<reference evidence="2 3" key="1">
    <citation type="submission" date="2016-07" db="EMBL/GenBank/DDBJ databases">
        <title>Pervasive Adenine N6-methylation of Active Genes in Fungi.</title>
        <authorList>
            <consortium name="DOE Joint Genome Institute"/>
            <person name="Mondo S.J."/>
            <person name="Dannebaum R.O."/>
            <person name="Kuo R.C."/>
            <person name="Labutti K."/>
            <person name="Haridas S."/>
            <person name="Kuo A."/>
            <person name="Salamov A."/>
            <person name="Ahrendt S.R."/>
            <person name="Lipzen A."/>
            <person name="Sullivan W."/>
            <person name="Andreopoulos W.B."/>
            <person name="Clum A."/>
            <person name="Lindquist E."/>
            <person name="Daum C."/>
            <person name="Ramamoorthy G.K."/>
            <person name="Gryganskyi A."/>
            <person name="Culley D."/>
            <person name="Magnuson J.K."/>
            <person name="James T.Y."/>
            <person name="O'Malley M.A."/>
            <person name="Stajich J.E."/>
            <person name="Spatafora J.W."/>
            <person name="Visel A."/>
            <person name="Grigoriev I.V."/>
        </authorList>
    </citation>
    <scope>NUCLEOTIDE SEQUENCE [LARGE SCALE GENOMIC DNA]</scope>
    <source>
        <strain evidence="2 3">CBS 115471</strain>
    </source>
</reference>
<evidence type="ECO:0000313" key="3">
    <source>
        <dbReference type="Proteomes" id="UP000193144"/>
    </source>
</evidence>
<evidence type="ECO:0000313" key="2">
    <source>
        <dbReference type="EMBL" id="ORY17610.1"/>
    </source>
</evidence>
<dbReference type="AlphaFoldDB" id="A0A1Y2A5J9"/>
<sequence>MGINFFKGALLATSFLSGFVQANPHFRISARDLYVGETCHDFVVGANSVKFGQVCATLVGGTLTINYKAMTGGYWYKDAHVWVGTTPPTGTVPGRDPGGFTYTVGNGNCVISADKTTTTCTIPVDNGWRSCTGKLYIVTHASIASPTVADGTGWGAGLCWATDNGNCPKYWTVDRTCFCKTTSFPEPITMTSTSTVTFTSTSTTSFLTSTTSTYVTSTTIEYSTTETHTATITSTGTSTTTTTPPPVTLTQTCALAV</sequence>
<dbReference type="EMBL" id="MCFA01000011">
    <property type="protein sequence ID" value="ORY17610.1"/>
    <property type="molecule type" value="Genomic_DNA"/>
</dbReference>
<feature type="chain" id="PRO_5013276959" evidence="1">
    <location>
        <begin position="23"/>
        <end position="257"/>
    </location>
</feature>
<dbReference type="Proteomes" id="UP000193144">
    <property type="component" value="Unassembled WGS sequence"/>
</dbReference>
<keyword evidence="3" id="KW-1185">Reference proteome</keyword>
<dbReference type="OrthoDB" id="3789670at2759"/>
<proteinExistence type="predicted"/>
<comment type="caution">
    <text evidence="2">The sequence shown here is derived from an EMBL/GenBank/DDBJ whole genome shotgun (WGS) entry which is preliminary data.</text>
</comment>
<protein>
    <submittedName>
        <fullName evidence="2">Uncharacterized protein</fullName>
    </submittedName>
</protein>
<gene>
    <name evidence="2" type="ORF">BCR34DRAFT_555179</name>
</gene>
<name>A0A1Y2A5J9_9PLEO</name>
<keyword evidence="1" id="KW-0732">Signal</keyword>